<evidence type="ECO:0000313" key="2">
    <source>
        <dbReference type="Proteomes" id="UP000690515"/>
    </source>
</evidence>
<reference evidence="1 2" key="1">
    <citation type="submission" date="2021-04" db="EMBL/GenBank/DDBJ databases">
        <authorList>
            <person name="Pira H."/>
            <person name="Risdian C."/>
            <person name="Wink J."/>
        </authorList>
    </citation>
    <scope>NUCLEOTIDE SEQUENCE [LARGE SCALE GENOMIC DNA]</scope>
    <source>
        <strain evidence="1 2">WH53</strain>
    </source>
</reference>
<protein>
    <submittedName>
        <fullName evidence="1">Uncharacterized protein</fullName>
    </submittedName>
</protein>
<evidence type="ECO:0000313" key="1">
    <source>
        <dbReference type="EMBL" id="MBU2713583.1"/>
    </source>
</evidence>
<keyword evidence="2" id="KW-1185">Reference proteome</keyword>
<feature type="non-terminal residue" evidence="1">
    <location>
        <position position="1"/>
    </location>
</feature>
<accession>A0ABS5ZIH6</accession>
<name>A0ABS5ZIH6_9GAMM</name>
<dbReference type="Proteomes" id="UP000690515">
    <property type="component" value="Unassembled WGS sequence"/>
</dbReference>
<dbReference type="RefSeq" id="WP_215821868.1">
    <property type="nucleotide sequence ID" value="NZ_JAGSOY010000090.1"/>
</dbReference>
<sequence>RVLQKQTLPLIVNDLYPLTPQDDEIENVLNKLNHYSYRICKFVNTKTVVKALKNIPSTT</sequence>
<comment type="caution">
    <text evidence="1">The sequence shown here is derived from an EMBL/GenBank/DDBJ whole genome shotgun (WGS) entry which is preliminary data.</text>
</comment>
<proteinExistence type="predicted"/>
<dbReference type="EMBL" id="JAGSOY010000090">
    <property type="protein sequence ID" value="MBU2713583.1"/>
    <property type="molecule type" value="Genomic_DNA"/>
</dbReference>
<gene>
    <name evidence="1" type="ORF">KCG35_21215</name>
</gene>
<organism evidence="1 2">
    <name type="scientific">Zooshikella harenae</name>
    <dbReference type="NCBI Taxonomy" id="2827238"/>
    <lineage>
        <taxon>Bacteria</taxon>
        <taxon>Pseudomonadati</taxon>
        <taxon>Pseudomonadota</taxon>
        <taxon>Gammaproteobacteria</taxon>
        <taxon>Oceanospirillales</taxon>
        <taxon>Zooshikellaceae</taxon>
        <taxon>Zooshikella</taxon>
    </lineage>
</organism>